<dbReference type="PANTHER" id="PTHR16943:SF8">
    <property type="entry name" value="2-METHYLCITRATE DEHYDRATASE"/>
    <property type="match status" value="1"/>
</dbReference>
<dbReference type="KEGG" id="tso:IZ6_03470"/>
<dbReference type="InterPro" id="IPR005656">
    <property type="entry name" value="MmgE_PrpD"/>
</dbReference>
<dbReference type="Gene3D" id="1.10.4100.10">
    <property type="entry name" value="2-methylcitrate dehydratase PrpD"/>
    <property type="match status" value="1"/>
</dbReference>
<evidence type="ECO:0008006" key="6">
    <source>
        <dbReference type="Google" id="ProtNLM"/>
    </source>
</evidence>
<name>A0A6S6QQQ6_9HYPH</name>
<evidence type="ECO:0000313" key="4">
    <source>
        <dbReference type="EMBL" id="BCJ89612.1"/>
    </source>
</evidence>
<evidence type="ECO:0000313" key="5">
    <source>
        <dbReference type="Proteomes" id="UP000515317"/>
    </source>
</evidence>
<evidence type="ECO:0000259" key="3">
    <source>
        <dbReference type="Pfam" id="PF19305"/>
    </source>
</evidence>
<protein>
    <recommendedName>
        <fullName evidence="6">MmgE/PrpD family protein</fullName>
    </recommendedName>
</protein>
<gene>
    <name evidence="4" type="ORF">IZ6_03470</name>
</gene>
<dbReference type="Gene3D" id="3.30.1330.120">
    <property type="entry name" value="2-methylcitrate dehydratase PrpD"/>
    <property type="match status" value="1"/>
</dbReference>
<proteinExistence type="inferred from homology"/>
<dbReference type="Proteomes" id="UP000515317">
    <property type="component" value="Chromosome"/>
</dbReference>
<comment type="similarity">
    <text evidence="1">Belongs to the PrpD family.</text>
</comment>
<dbReference type="PANTHER" id="PTHR16943">
    <property type="entry name" value="2-METHYLCITRATE DEHYDRATASE-RELATED"/>
    <property type="match status" value="1"/>
</dbReference>
<dbReference type="SUPFAM" id="SSF103378">
    <property type="entry name" value="2-methylcitrate dehydratase PrpD"/>
    <property type="match status" value="1"/>
</dbReference>
<feature type="domain" description="MmgE/PrpD C-terminal" evidence="3">
    <location>
        <begin position="270"/>
        <end position="427"/>
    </location>
</feature>
<dbReference type="InterPro" id="IPR045337">
    <property type="entry name" value="MmgE_PrpD_C"/>
</dbReference>
<dbReference type="InterPro" id="IPR042188">
    <property type="entry name" value="MmgE/PrpD_sf_2"/>
</dbReference>
<dbReference type="Pfam" id="PF19305">
    <property type="entry name" value="MmgE_PrpD_C"/>
    <property type="match status" value="1"/>
</dbReference>
<dbReference type="AlphaFoldDB" id="A0A6S6QQQ6"/>
<dbReference type="InterPro" id="IPR036148">
    <property type="entry name" value="MmgE/PrpD_sf"/>
</dbReference>
<keyword evidence="5" id="KW-1185">Reference proteome</keyword>
<dbReference type="InterPro" id="IPR045336">
    <property type="entry name" value="MmgE_PrpD_N"/>
</dbReference>
<dbReference type="GO" id="GO:0016829">
    <property type="term" value="F:lyase activity"/>
    <property type="evidence" value="ECO:0007669"/>
    <property type="project" value="InterPro"/>
</dbReference>
<evidence type="ECO:0000256" key="1">
    <source>
        <dbReference type="ARBA" id="ARBA00006174"/>
    </source>
</evidence>
<reference evidence="4 5" key="1">
    <citation type="submission" date="2020-08" db="EMBL/GenBank/DDBJ databases">
        <title>Genome sequence of Rhizobiales bacterium strain IZ6.</title>
        <authorList>
            <person name="Nakai R."/>
            <person name="Naganuma T."/>
        </authorList>
    </citation>
    <scope>NUCLEOTIDE SEQUENCE [LARGE SCALE GENOMIC DNA]</scope>
    <source>
        <strain evidence="4 5">IZ6</strain>
    </source>
</reference>
<accession>A0A6S6QQQ6</accession>
<sequence length="448" mass="46817">MNIVLPGATRQLADFVVATSYRDLPPAALDAGRRSLINFLGVSIGGAHHEEVDSSLKALQRLGVAGTVPILGRKERVDAVNAAFINGTSSAVLDFDSTQMKRTNIHPSGPVLPAILAFAHGRNVGGEDFIAAYILGVEVACRIANGVFGENNPGWHVTGVTGGIGAAAAVAKLLGLDAEKTVAAMSIAANQASGLREMYGTACKALTPGRAARDGLLSAMLAAEGVSAPDKPIEGRKGLSMVFTGHEAPHSMTKELGGAYEIELNIFKPYPCAIVTHAVIDGVSRLCAGSGISPEDIANIELEVAPVAAELAGHGEPKTELQSKFSLTHAAAVAATHRSARVEDFSEEAVHDAGFAALRKSVAVQTRKGLRKNEAFVLIRTSDAKTHSVHVEHALGSLEHPMSDEDIAEKFRALVEPVLGAQRARDLLDRAAMLSKSTDAGSLADYPV</sequence>
<evidence type="ECO:0000259" key="2">
    <source>
        <dbReference type="Pfam" id="PF03972"/>
    </source>
</evidence>
<feature type="domain" description="MmgE/PrpD N-terminal" evidence="2">
    <location>
        <begin position="10"/>
        <end position="248"/>
    </location>
</feature>
<dbReference type="EMBL" id="AP023361">
    <property type="protein sequence ID" value="BCJ89612.1"/>
    <property type="molecule type" value="Genomic_DNA"/>
</dbReference>
<organism evidence="4 5">
    <name type="scientific">Terrihabitans soli</name>
    <dbReference type="NCBI Taxonomy" id="708113"/>
    <lineage>
        <taxon>Bacteria</taxon>
        <taxon>Pseudomonadati</taxon>
        <taxon>Pseudomonadota</taxon>
        <taxon>Alphaproteobacteria</taxon>
        <taxon>Hyphomicrobiales</taxon>
        <taxon>Terrihabitans</taxon>
    </lineage>
</organism>
<dbReference type="Pfam" id="PF03972">
    <property type="entry name" value="MmgE_PrpD_N"/>
    <property type="match status" value="1"/>
</dbReference>
<dbReference type="InterPro" id="IPR042183">
    <property type="entry name" value="MmgE/PrpD_sf_1"/>
</dbReference>